<dbReference type="InterPro" id="IPR001060">
    <property type="entry name" value="FCH_dom"/>
</dbReference>
<dbReference type="FunFam" id="3.30.505.10:FF:000051">
    <property type="entry name" value="Tyrosine-protein kinase"/>
    <property type="match status" value="1"/>
</dbReference>
<feature type="compositionally biased region" description="Polar residues" evidence="16">
    <location>
        <begin position="473"/>
        <end position="485"/>
    </location>
</feature>
<dbReference type="AlphaFoldDB" id="A0AAN8JYG0"/>
<proteinExistence type="inferred from homology"/>
<feature type="domain" description="F-BAR" evidence="19">
    <location>
        <begin position="1"/>
        <end position="263"/>
    </location>
</feature>
<dbReference type="EC" id="2.7.10.2" evidence="9"/>
<comment type="caution">
    <text evidence="20">The sequence shown here is derived from an EMBL/GenBank/DDBJ whole genome shotgun (WGS) entry which is preliminary data.</text>
</comment>
<keyword evidence="1" id="KW-0597">Phosphoprotein</keyword>
<feature type="region of interest" description="Disordered" evidence="16">
    <location>
        <begin position="464"/>
        <end position="488"/>
    </location>
</feature>
<comment type="catalytic activity">
    <reaction evidence="8 9">
        <text>L-tyrosyl-[protein] + ATP = O-phospho-L-tyrosyl-[protein] + ADP + H(+)</text>
        <dbReference type="Rhea" id="RHEA:10596"/>
        <dbReference type="Rhea" id="RHEA-COMP:10136"/>
        <dbReference type="Rhea" id="RHEA-COMP:20101"/>
        <dbReference type="ChEBI" id="CHEBI:15378"/>
        <dbReference type="ChEBI" id="CHEBI:30616"/>
        <dbReference type="ChEBI" id="CHEBI:46858"/>
        <dbReference type="ChEBI" id="CHEBI:61978"/>
        <dbReference type="ChEBI" id="CHEBI:456216"/>
        <dbReference type="EC" id="2.7.10.2"/>
    </reaction>
</comment>
<dbReference type="InterPro" id="IPR035849">
    <property type="entry name" value="Fes/Fps/Fer_SH2"/>
</dbReference>
<keyword evidence="12" id="KW-0727">SH2 domain</keyword>
<evidence type="ECO:0000256" key="5">
    <source>
        <dbReference type="ARBA" id="ARBA00022840"/>
    </source>
</evidence>
<dbReference type="Gene3D" id="1.10.510.10">
    <property type="entry name" value="Transferase(Phosphotransferase) domain 1"/>
    <property type="match status" value="1"/>
</dbReference>
<dbReference type="SMART" id="SM00219">
    <property type="entry name" value="TyrKc"/>
    <property type="match status" value="1"/>
</dbReference>
<dbReference type="SMART" id="SM00252">
    <property type="entry name" value="SH2"/>
    <property type="match status" value="1"/>
</dbReference>
<feature type="domain" description="Protein kinase" evidence="18">
    <location>
        <begin position="616"/>
        <end position="871"/>
    </location>
</feature>
<dbReference type="PROSITE" id="PS50011">
    <property type="entry name" value="PROTEIN_KINASE_DOM"/>
    <property type="match status" value="1"/>
</dbReference>
<dbReference type="SUPFAM" id="SSF55550">
    <property type="entry name" value="SH2 domain"/>
    <property type="match status" value="1"/>
</dbReference>
<evidence type="ECO:0000259" key="19">
    <source>
        <dbReference type="PROSITE" id="PS51741"/>
    </source>
</evidence>
<keyword evidence="7 9" id="KW-0829">Tyrosine-protein kinase</keyword>
<dbReference type="InterPro" id="IPR017441">
    <property type="entry name" value="Protein_kinase_ATP_BS"/>
</dbReference>
<keyword evidence="5 9" id="KW-0067">ATP-binding</keyword>
<dbReference type="GO" id="GO:0004715">
    <property type="term" value="F:non-membrane spanning protein tyrosine kinase activity"/>
    <property type="evidence" value="ECO:0007669"/>
    <property type="project" value="UniProtKB-EC"/>
</dbReference>
<dbReference type="PROSITE" id="PS50001">
    <property type="entry name" value="SH2"/>
    <property type="match status" value="1"/>
</dbReference>
<keyword evidence="6 13" id="KW-0175">Coiled coil</keyword>
<dbReference type="Pfam" id="PF07714">
    <property type="entry name" value="PK_Tyr_Ser-Thr"/>
    <property type="match status" value="1"/>
</dbReference>
<dbReference type="FunFam" id="1.10.510.10:FF:000212">
    <property type="entry name" value="Tyrosine-protein kinase"/>
    <property type="match status" value="1"/>
</dbReference>
<dbReference type="PRINTS" id="PR00109">
    <property type="entry name" value="TYRKINASE"/>
</dbReference>
<dbReference type="CDD" id="cd10361">
    <property type="entry name" value="SH2_Fps_family"/>
    <property type="match status" value="1"/>
</dbReference>
<dbReference type="InterPro" id="IPR050198">
    <property type="entry name" value="Non-receptor_tyrosine_kinases"/>
</dbReference>
<reference evidence="20 21" key="1">
    <citation type="submission" date="2024-01" db="EMBL/GenBank/DDBJ databases">
        <title>The genome of the rayed Mediterranean limpet Patella caerulea (Linnaeus, 1758).</title>
        <authorList>
            <person name="Anh-Thu Weber A."/>
            <person name="Halstead-Nussloch G."/>
        </authorList>
    </citation>
    <scope>NUCLEOTIDE SEQUENCE [LARGE SCALE GENOMIC DNA]</scope>
    <source>
        <strain evidence="20">AATW-2023a</strain>
        <tissue evidence="20">Whole specimen</tissue>
    </source>
</reference>
<protein>
    <recommendedName>
        <fullName evidence="9">Tyrosine-protein kinase</fullName>
        <ecNumber evidence="9">2.7.10.2</ecNumber>
    </recommendedName>
</protein>
<evidence type="ECO:0000256" key="6">
    <source>
        <dbReference type="ARBA" id="ARBA00023054"/>
    </source>
</evidence>
<dbReference type="Pfam" id="PF00611">
    <property type="entry name" value="FCH"/>
    <property type="match status" value="1"/>
</dbReference>
<dbReference type="InterPro" id="IPR000980">
    <property type="entry name" value="SH2"/>
</dbReference>
<evidence type="ECO:0000256" key="7">
    <source>
        <dbReference type="ARBA" id="ARBA00023137"/>
    </source>
</evidence>
<dbReference type="Gene3D" id="3.30.200.20">
    <property type="entry name" value="Phosphorylase Kinase, domain 1"/>
    <property type="match status" value="1"/>
</dbReference>
<keyword evidence="3 9" id="KW-0547">Nucleotide-binding</keyword>
<dbReference type="InterPro" id="IPR027267">
    <property type="entry name" value="AH/BAR_dom_sf"/>
</dbReference>
<dbReference type="GO" id="GO:0005524">
    <property type="term" value="F:ATP binding"/>
    <property type="evidence" value="ECO:0007669"/>
    <property type="project" value="UniProtKB-UniRule"/>
</dbReference>
<evidence type="ECO:0000256" key="3">
    <source>
        <dbReference type="ARBA" id="ARBA00022741"/>
    </source>
</evidence>
<evidence type="ECO:0000259" key="17">
    <source>
        <dbReference type="PROSITE" id="PS50001"/>
    </source>
</evidence>
<dbReference type="Proteomes" id="UP001347796">
    <property type="component" value="Unassembled WGS sequence"/>
</dbReference>
<evidence type="ECO:0000313" key="20">
    <source>
        <dbReference type="EMBL" id="KAK6184897.1"/>
    </source>
</evidence>
<evidence type="ECO:0000256" key="12">
    <source>
        <dbReference type="PROSITE-ProRule" id="PRU00191"/>
    </source>
</evidence>
<accession>A0AAN8JYG0</accession>
<keyword evidence="2 9" id="KW-0808">Transferase</keyword>
<evidence type="ECO:0000256" key="10">
    <source>
        <dbReference type="PIRSR" id="PIRSR000632-1"/>
    </source>
</evidence>
<feature type="binding site" evidence="11">
    <location>
        <begin position="622"/>
        <end position="630"/>
    </location>
    <ligand>
        <name>ATP</name>
        <dbReference type="ChEBI" id="CHEBI:30616"/>
    </ligand>
</feature>
<dbReference type="PROSITE" id="PS00107">
    <property type="entry name" value="PROTEIN_KINASE_ATP"/>
    <property type="match status" value="1"/>
</dbReference>
<dbReference type="SUPFAM" id="SSF56112">
    <property type="entry name" value="Protein kinase-like (PK-like)"/>
    <property type="match status" value="1"/>
</dbReference>
<dbReference type="SMART" id="SM00055">
    <property type="entry name" value="FCH"/>
    <property type="match status" value="1"/>
</dbReference>
<dbReference type="InterPro" id="IPR001245">
    <property type="entry name" value="Ser-Thr/Tyr_kinase_cat_dom"/>
</dbReference>
<organism evidence="20 21">
    <name type="scientific">Patella caerulea</name>
    <name type="common">Rayed Mediterranean limpet</name>
    <dbReference type="NCBI Taxonomy" id="87958"/>
    <lineage>
        <taxon>Eukaryota</taxon>
        <taxon>Metazoa</taxon>
        <taxon>Spiralia</taxon>
        <taxon>Lophotrochozoa</taxon>
        <taxon>Mollusca</taxon>
        <taxon>Gastropoda</taxon>
        <taxon>Patellogastropoda</taxon>
        <taxon>Patelloidea</taxon>
        <taxon>Patellidae</taxon>
        <taxon>Patella</taxon>
    </lineage>
</organism>
<evidence type="ECO:0000256" key="2">
    <source>
        <dbReference type="ARBA" id="ARBA00022679"/>
    </source>
</evidence>
<evidence type="ECO:0000313" key="21">
    <source>
        <dbReference type="Proteomes" id="UP001347796"/>
    </source>
</evidence>
<evidence type="ECO:0000256" key="16">
    <source>
        <dbReference type="SAM" id="MobiDB-lite"/>
    </source>
</evidence>
<dbReference type="PANTHER" id="PTHR24418">
    <property type="entry name" value="TYROSINE-PROTEIN KINASE"/>
    <property type="match status" value="1"/>
</dbReference>
<feature type="coiled-coil region" evidence="15">
    <location>
        <begin position="360"/>
        <end position="389"/>
    </location>
</feature>
<evidence type="ECO:0000256" key="4">
    <source>
        <dbReference type="ARBA" id="ARBA00022777"/>
    </source>
</evidence>
<dbReference type="SUPFAM" id="SSF103657">
    <property type="entry name" value="BAR/IMD domain-like"/>
    <property type="match status" value="1"/>
</dbReference>
<keyword evidence="4 9" id="KW-0418">Kinase</keyword>
<name>A0AAN8JYG0_PATCE</name>
<dbReference type="Pfam" id="PF00017">
    <property type="entry name" value="SH2"/>
    <property type="match status" value="1"/>
</dbReference>
<dbReference type="PIRSF" id="PIRSF000632">
    <property type="entry name" value="TyrPK_fps"/>
    <property type="match status" value="1"/>
</dbReference>
<dbReference type="Gene3D" id="1.20.1270.60">
    <property type="entry name" value="Arfaptin homology (AH) domain/BAR domain"/>
    <property type="match status" value="1"/>
</dbReference>
<dbReference type="Gene3D" id="3.30.505.10">
    <property type="entry name" value="SH2 domain"/>
    <property type="match status" value="1"/>
</dbReference>
<gene>
    <name evidence="20" type="ORF">SNE40_007256</name>
</gene>
<evidence type="ECO:0000256" key="13">
    <source>
        <dbReference type="PROSITE-ProRule" id="PRU01077"/>
    </source>
</evidence>
<dbReference type="InterPro" id="IPR008266">
    <property type="entry name" value="Tyr_kinase_AS"/>
</dbReference>
<evidence type="ECO:0000256" key="1">
    <source>
        <dbReference type="ARBA" id="ARBA00022553"/>
    </source>
</evidence>
<dbReference type="PROSITE" id="PS00109">
    <property type="entry name" value="PROTEIN_KINASE_TYR"/>
    <property type="match status" value="1"/>
</dbReference>
<sequence length="875" mass="100093">MGFGQNLQGRISHEALIKVQDTEIKILENIKRCIALRVESDRQYATALSKMVTQANKVDCSEFSDTLRFIKVWENMVVETECLTSNIRDNADTLATRTLETMTSVINEKKNMKRFYLDERNRLETEFNKLQADVQKLKIEYSKTVERLKAEKAKYQDLQSKGKGGSKLEDAKTKCNRTAIRLHRLHNDYVLALQDVVEHQKSYLENTLPSFLEYQQAAQELLVLQSKFVLEEYHKLTNFSTSDYQRKFDKIGSDIDSIVPETEYTSSFIGKYKSEPIQSNIFEFDERLIDSFSVSLQPGVLEVDDVTIEPLQQRKTQLSNQMNECQKSLEIKTTRHKSLSVELNRLETSLAVGKTAEVVAEFAEKKKEFIILEKEMAETESNLQKLQCIFETISKPLDELGDSNPPPVSNLLENGDLDTSSTLSTSSQSKKKTFLNYFRKQSDAQAYSLDNNIDSSKKKLKQLDSYEQHELNAETSSNGSTSLPVSPSKFPENATGLLSLENLPARLQDDECFHGVLPREEVQRLLVNNGDYLIRESKNKKTNEVQHVLSVFWEGHKHFIIQGTEGAWRFEGQAFRTISELIRYQHSIGTPVTTKSQAILRNPIKREAWELVNDDIQLEMKIGNGNFGEVYKGIFRGDHVVAVKTCKDTLSEDQRKKFLQEGRILKQYDHPNIVEFIGIAASRQPVMIVMEFVSGGALLTFLRKQGKSQSINKKQLIKMCVDAACGMAYLESKGCIHRDLAARNCLVGDQNIVKISDFGMSREEGEYHVSQGMKQIPIKWTAPEALNFGIYTTLCDIWSYSILMWEIFSFGVTPYTGSTNAQAREKIEEGYRMPAPAGTPDEVYEIMKRCWEYEPDKRPHFQEIYSTLSAIWKKY</sequence>
<dbReference type="InterPro" id="IPR036860">
    <property type="entry name" value="SH2_dom_sf"/>
</dbReference>
<evidence type="ECO:0000256" key="11">
    <source>
        <dbReference type="PIRSR" id="PIRSR000632-2"/>
    </source>
</evidence>
<keyword evidence="21" id="KW-1185">Reference proteome</keyword>
<evidence type="ECO:0000256" key="15">
    <source>
        <dbReference type="SAM" id="Coils"/>
    </source>
</evidence>
<dbReference type="EMBL" id="JAZGQO010000006">
    <property type="protein sequence ID" value="KAK6184897.1"/>
    <property type="molecule type" value="Genomic_DNA"/>
</dbReference>
<dbReference type="InterPro" id="IPR000719">
    <property type="entry name" value="Prot_kinase_dom"/>
</dbReference>
<dbReference type="InterPro" id="IPR020635">
    <property type="entry name" value="Tyr_kinase_cat_dom"/>
</dbReference>
<evidence type="ECO:0000256" key="9">
    <source>
        <dbReference type="PIRNR" id="PIRNR000632"/>
    </source>
</evidence>
<dbReference type="InterPro" id="IPR016250">
    <property type="entry name" value="Tyr-prot_kinase_Fes/Fps"/>
</dbReference>
<dbReference type="InterPro" id="IPR011009">
    <property type="entry name" value="Kinase-like_dom_sf"/>
</dbReference>
<dbReference type="InterPro" id="IPR031160">
    <property type="entry name" value="F_BAR_dom"/>
</dbReference>
<evidence type="ECO:0000259" key="18">
    <source>
        <dbReference type="PROSITE" id="PS50011"/>
    </source>
</evidence>
<evidence type="ECO:0000256" key="14">
    <source>
        <dbReference type="PROSITE-ProRule" id="PRU10141"/>
    </source>
</evidence>
<feature type="domain" description="SH2" evidence="17">
    <location>
        <begin position="512"/>
        <end position="604"/>
    </location>
</feature>
<feature type="region of interest" description="Disordered" evidence="16">
    <location>
        <begin position="397"/>
        <end position="425"/>
    </location>
</feature>
<evidence type="ECO:0000256" key="8">
    <source>
        <dbReference type="ARBA" id="ARBA00051245"/>
    </source>
</evidence>
<feature type="coiled-coil region" evidence="15">
    <location>
        <begin position="106"/>
        <end position="161"/>
    </location>
</feature>
<feature type="binding site" evidence="11 14">
    <location>
        <position position="644"/>
    </location>
    <ligand>
        <name>ATP</name>
        <dbReference type="ChEBI" id="CHEBI:30616"/>
    </ligand>
</feature>
<comment type="similarity">
    <text evidence="9">Belongs to the protein kinase superfamily. Tyr protein kinase family. Fes/fps subfamily.</text>
</comment>
<feature type="active site" description="Proton acceptor" evidence="10">
    <location>
        <position position="739"/>
    </location>
</feature>
<dbReference type="PROSITE" id="PS51741">
    <property type="entry name" value="F_BAR"/>
    <property type="match status" value="1"/>
</dbReference>